<protein>
    <submittedName>
        <fullName evidence="1">Uncharacterized protein</fullName>
    </submittedName>
</protein>
<gene>
    <name evidence="1" type="ORF">MWN34_12430</name>
</gene>
<organism evidence="1 2">
    <name type="scientific">Ancylobacter crimeensis</name>
    <dbReference type="NCBI Taxonomy" id="2579147"/>
    <lineage>
        <taxon>Bacteria</taxon>
        <taxon>Pseudomonadati</taxon>
        <taxon>Pseudomonadota</taxon>
        <taxon>Alphaproteobacteria</taxon>
        <taxon>Hyphomicrobiales</taxon>
        <taxon>Xanthobacteraceae</taxon>
        <taxon>Ancylobacter</taxon>
    </lineage>
</organism>
<comment type="caution">
    <text evidence="1">The sequence shown here is derived from an EMBL/GenBank/DDBJ whole genome shotgun (WGS) entry which is preliminary data.</text>
</comment>
<dbReference type="EMBL" id="JALKCH010000007">
    <property type="protein sequence ID" value="MCK0197719.1"/>
    <property type="molecule type" value="Genomic_DNA"/>
</dbReference>
<dbReference type="Gene3D" id="1.10.260.40">
    <property type="entry name" value="lambda repressor-like DNA-binding domains"/>
    <property type="match status" value="1"/>
</dbReference>
<dbReference type="RefSeq" id="WP_247029612.1">
    <property type="nucleotide sequence ID" value="NZ_JALKCH010000007.1"/>
</dbReference>
<sequence>MTSDEFQAALAKLGTSPAAIAKVLGVDIRTARRWATGGKAIPDTVASQIATLAEAGHMPVEPPTRQPVQDTDVVRFVWARLRGDEPAWTVAEHDQINDIYYLPGRLDRYSADDLEFGPVIELPGS</sequence>
<reference evidence="1 2" key="1">
    <citation type="submission" date="2022-04" db="EMBL/GenBank/DDBJ databases">
        <authorList>
            <person name="Grouzdev D.S."/>
            <person name="Pantiukh K.S."/>
            <person name="Krutkina M.S."/>
        </authorList>
    </citation>
    <scope>NUCLEOTIDE SEQUENCE [LARGE SCALE GENOMIC DNA]</scope>
    <source>
        <strain evidence="1 2">6x-1</strain>
    </source>
</reference>
<proteinExistence type="predicted"/>
<accession>A0ABT0DCX1</accession>
<dbReference type="InterPro" id="IPR010982">
    <property type="entry name" value="Lambda_DNA-bd_dom_sf"/>
</dbReference>
<name>A0ABT0DCX1_9HYPH</name>
<dbReference type="Proteomes" id="UP001203284">
    <property type="component" value="Unassembled WGS sequence"/>
</dbReference>
<keyword evidence="2" id="KW-1185">Reference proteome</keyword>
<evidence type="ECO:0000313" key="2">
    <source>
        <dbReference type="Proteomes" id="UP001203284"/>
    </source>
</evidence>
<evidence type="ECO:0000313" key="1">
    <source>
        <dbReference type="EMBL" id="MCK0197719.1"/>
    </source>
</evidence>